<dbReference type="PANTHER" id="PTHR43377">
    <property type="entry name" value="BILIVERDIN REDUCTASE A"/>
    <property type="match status" value="1"/>
</dbReference>
<reference evidence="3 4" key="1">
    <citation type="submission" date="2016-10" db="EMBL/GenBank/DDBJ databases">
        <authorList>
            <person name="de Groot N.N."/>
        </authorList>
    </citation>
    <scope>NUCLEOTIDE SEQUENCE [LARGE SCALE GENOMIC DNA]</scope>
    <source>
        <strain evidence="3 4">GAS232</strain>
    </source>
</reference>
<dbReference type="AlphaFoldDB" id="A0A1G7PJB8"/>
<feature type="domain" description="Gfo/Idh/MocA-like oxidoreductase N-terminal" evidence="1">
    <location>
        <begin position="1"/>
        <end position="129"/>
    </location>
</feature>
<dbReference type="RefSeq" id="WP_083346306.1">
    <property type="nucleotide sequence ID" value="NZ_LT629690.1"/>
</dbReference>
<proteinExistence type="predicted"/>
<dbReference type="InterPro" id="IPR004104">
    <property type="entry name" value="Gfo/Idh/MocA-like_OxRdtase_C"/>
</dbReference>
<protein>
    <submittedName>
        <fullName evidence="3">Predicted dehydrogenase</fullName>
    </submittedName>
</protein>
<dbReference type="PANTHER" id="PTHR43377:SF1">
    <property type="entry name" value="BILIVERDIN REDUCTASE A"/>
    <property type="match status" value="1"/>
</dbReference>
<dbReference type="SUPFAM" id="SSF55347">
    <property type="entry name" value="Glyceraldehyde-3-phosphate dehydrogenase-like, C-terminal domain"/>
    <property type="match status" value="1"/>
</dbReference>
<dbReference type="EMBL" id="LT629690">
    <property type="protein sequence ID" value="SDF86214.1"/>
    <property type="molecule type" value="Genomic_DNA"/>
</dbReference>
<name>A0A1G7PJB8_9BACT</name>
<feature type="domain" description="Gfo/Idh/MocA-like oxidoreductase C-terminal" evidence="2">
    <location>
        <begin position="151"/>
        <end position="315"/>
    </location>
</feature>
<dbReference type="InterPro" id="IPR051450">
    <property type="entry name" value="Gfo/Idh/MocA_Oxidoreductases"/>
</dbReference>
<evidence type="ECO:0000259" key="2">
    <source>
        <dbReference type="Pfam" id="PF02894"/>
    </source>
</evidence>
<evidence type="ECO:0000259" key="1">
    <source>
        <dbReference type="Pfam" id="PF01408"/>
    </source>
</evidence>
<dbReference type="Pfam" id="PF02894">
    <property type="entry name" value="GFO_IDH_MocA_C"/>
    <property type="match status" value="1"/>
</dbReference>
<dbReference type="GO" id="GO:0000166">
    <property type="term" value="F:nucleotide binding"/>
    <property type="evidence" value="ECO:0007669"/>
    <property type="project" value="InterPro"/>
</dbReference>
<evidence type="ECO:0000313" key="3">
    <source>
        <dbReference type="EMBL" id="SDF86214.1"/>
    </source>
</evidence>
<evidence type="ECO:0000313" key="4">
    <source>
        <dbReference type="Proteomes" id="UP000182427"/>
    </source>
</evidence>
<dbReference type="InterPro" id="IPR036291">
    <property type="entry name" value="NAD(P)-bd_dom_sf"/>
</dbReference>
<gene>
    <name evidence="3" type="ORF">SAMN05444167_3527</name>
</gene>
<dbReference type="Gene3D" id="3.30.360.10">
    <property type="entry name" value="Dihydrodipicolinate Reductase, domain 2"/>
    <property type="match status" value="1"/>
</dbReference>
<keyword evidence="4" id="KW-1185">Reference proteome</keyword>
<accession>A0A1G7PJB8</accession>
<dbReference type="OrthoDB" id="9815825at2"/>
<sequence>MNIGLIGYGFMGGAHAAAIMHIPGATLAAVASHNKPSADGPTRGNLDLKTEPLPDTVRWTPNWQEVVDDPTIDAVDICLPTPMHREAIERAFANGKHVLCEKPMALSNQDCEELLALAKASGKIFMIAHVLRWMQPYPYAFDFVKKTNNITTATLRRSTGYPHWSGWLRDIKVSGGAIPDLLLHDLDQALQWFGDPATVSATSIGEVDTMRASLRYADKEIIVEGGWLAPETPFAASFSITANDASLTFADGKLTETHGNESQEVKLPEHDAYYDEIAYFVECCRTGSAPTLCTPESSAKAVRLALLLMQSRDNNGKELSWQ</sequence>
<dbReference type="Pfam" id="PF01408">
    <property type="entry name" value="GFO_IDH_MocA"/>
    <property type="match status" value="1"/>
</dbReference>
<dbReference type="Gene3D" id="3.40.50.720">
    <property type="entry name" value="NAD(P)-binding Rossmann-like Domain"/>
    <property type="match status" value="1"/>
</dbReference>
<dbReference type="Proteomes" id="UP000182427">
    <property type="component" value="Chromosome I"/>
</dbReference>
<organism evidence="3 4">
    <name type="scientific">Terriglobus roseus</name>
    <dbReference type="NCBI Taxonomy" id="392734"/>
    <lineage>
        <taxon>Bacteria</taxon>
        <taxon>Pseudomonadati</taxon>
        <taxon>Acidobacteriota</taxon>
        <taxon>Terriglobia</taxon>
        <taxon>Terriglobales</taxon>
        <taxon>Acidobacteriaceae</taxon>
        <taxon>Terriglobus</taxon>
    </lineage>
</organism>
<dbReference type="InterPro" id="IPR000683">
    <property type="entry name" value="Gfo/Idh/MocA-like_OxRdtase_N"/>
</dbReference>
<dbReference type="SUPFAM" id="SSF51735">
    <property type="entry name" value="NAD(P)-binding Rossmann-fold domains"/>
    <property type="match status" value="1"/>
</dbReference>